<dbReference type="AlphaFoldDB" id="Q6AJX2"/>
<sequence>MAMIDPLRKILTPLKETQNIRGVELPIGLEFLQLVVTGPPGAGKSYYIDQIGGWPNEGYIDLTHKGWWKGQSLTYRPREVHLGIPFKGYKEAITVFDREWLDAPTPPRLDLSRIKLPPAQDGLFVTNWNDRYIFEFLIPDAATVYAQRTGRQDEGYFPVDDDLTLSMVEEQLLVYQEVAHYLHRAGMHVYVRKGLNSPPMIIVEKGSGTVPFWSVEKKVERPSLRTLAGWRYLLLHHRPINWLHISHENKLLTKSGRIAHDGRGFKLLLGKQSLYFQPEIPLGISKKELTKNWTFSSSLHCSAPNSPAFLRLCVGETAILGRLNQALTDIVQLDKSVAGRHVSVSNIKGDLVLTPLDNTATTSIRRLNDLDHREKLESNRYASFIALRKLMEGPIQELDTERALSDLQQINKILAGESSRPINKNGEPGGILDLTEDANAIIVGDLHGQVDNFLKILTENCIIHNLRKRRSTLIILGDAIHSEIAGEMEDMTSSVLLMDIILRLKLAYPKNVHYIRGNHDSFDATISKNGISQGLLHKEHLLKIRGLEYVNAMNAFWQQIPYIVRSPIFSACHAGPPLTECPKMILLM</sequence>
<dbReference type="eggNOG" id="COG0639">
    <property type="taxonomic scope" value="Bacteria"/>
</dbReference>
<dbReference type="SUPFAM" id="SSF56300">
    <property type="entry name" value="Metallo-dependent phosphatases"/>
    <property type="match status" value="1"/>
</dbReference>
<dbReference type="Pfam" id="PF00149">
    <property type="entry name" value="Metallophos"/>
    <property type="match status" value="1"/>
</dbReference>
<gene>
    <name evidence="2" type="ordered locus">DP2625</name>
</gene>
<dbReference type="STRING" id="177439.DP2625"/>
<evidence type="ECO:0000313" key="3">
    <source>
        <dbReference type="Proteomes" id="UP000000602"/>
    </source>
</evidence>
<name>Q6AJX2_DESPS</name>
<keyword evidence="3" id="KW-1185">Reference proteome</keyword>
<dbReference type="OrthoDB" id="5427983at2"/>
<accession>Q6AJX2</accession>
<reference evidence="3" key="1">
    <citation type="journal article" date="2004" name="Environ. Microbiol.">
        <title>The genome of Desulfotalea psychrophila, a sulfate-reducing bacterium from permanently cold Arctic sediments.</title>
        <authorList>
            <person name="Rabus R."/>
            <person name="Ruepp A."/>
            <person name="Frickey T."/>
            <person name="Rattei T."/>
            <person name="Fartmann B."/>
            <person name="Stark M."/>
            <person name="Bauer M."/>
            <person name="Zibat A."/>
            <person name="Lombardot T."/>
            <person name="Becker I."/>
            <person name="Amann J."/>
            <person name="Gellner K."/>
            <person name="Teeling H."/>
            <person name="Leuschner W.D."/>
            <person name="Gloeckner F.-O."/>
            <person name="Lupas A.N."/>
            <person name="Amann R."/>
            <person name="Klenk H.-P."/>
        </authorList>
    </citation>
    <scope>NUCLEOTIDE SEQUENCE [LARGE SCALE GENOMIC DNA]</scope>
    <source>
        <strain evidence="3">DSM 12343 / LSv54</strain>
    </source>
</reference>
<dbReference type="CDD" id="cd00267">
    <property type="entry name" value="ABC_ATPase"/>
    <property type="match status" value="1"/>
</dbReference>
<dbReference type="KEGG" id="dps:DP2625"/>
<dbReference type="InterPro" id="IPR004843">
    <property type="entry name" value="Calcineurin-like_PHP"/>
</dbReference>
<dbReference type="GO" id="GO:0016787">
    <property type="term" value="F:hydrolase activity"/>
    <property type="evidence" value="ECO:0007669"/>
    <property type="project" value="InterPro"/>
</dbReference>
<dbReference type="Proteomes" id="UP000000602">
    <property type="component" value="Chromosome"/>
</dbReference>
<dbReference type="InterPro" id="IPR029052">
    <property type="entry name" value="Metallo-depent_PP-like"/>
</dbReference>
<dbReference type="HOGENOM" id="CLU_397265_0_0_7"/>
<dbReference type="Gene3D" id="3.60.21.10">
    <property type="match status" value="1"/>
</dbReference>
<protein>
    <submittedName>
        <fullName evidence="2">Similar to serine /threonine protein phosphatase</fullName>
    </submittedName>
</protein>
<evidence type="ECO:0000313" key="2">
    <source>
        <dbReference type="EMBL" id="CAG37354.1"/>
    </source>
</evidence>
<dbReference type="EMBL" id="CR522870">
    <property type="protein sequence ID" value="CAG37354.1"/>
    <property type="molecule type" value="Genomic_DNA"/>
</dbReference>
<organism evidence="2 3">
    <name type="scientific">Desulfotalea psychrophila (strain LSv54 / DSM 12343)</name>
    <dbReference type="NCBI Taxonomy" id="177439"/>
    <lineage>
        <taxon>Bacteria</taxon>
        <taxon>Pseudomonadati</taxon>
        <taxon>Thermodesulfobacteriota</taxon>
        <taxon>Desulfobulbia</taxon>
        <taxon>Desulfobulbales</taxon>
        <taxon>Desulfocapsaceae</taxon>
        <taxon>Desulfotalea</taxon>
    </lineage>
</organism>
<feature type="domain" description="Calcineurin-like phosphoesterase" evidence="1">
    <location>
        <begin position="441"/>
        <end position="528"/>
    </location>
</feature>
<evidence type="ECO:0000259" key="1">
    <source>
        <dbReference type="Pfam" id="PF00149"/>
    </source>
</evidence>
<proteinExistence type="predicted"/>